<evidence type="ECO:0000256" key="2">
    <source>
        <dbReference type="ARBA" id="ARBA00011915"/>
    </source>
</evidence>
<evidence type="ECO:0000256" key="1">
    <source>
        <dbReference type="ARBA" id="ARBA00001709"/>
    </source>
</evidence>
<protein>
    <recommendedName>
        <fullName evidence="2">3-hydroxyisobutyryl-CoA hydrolase</fullName>
        <ecNumber evidence="2">3.1.2.4</ecNumber>
    </recommendedName>
</protein>
<dbReference type="Pfam" id="PF16113">
    <property type="entry name" value="ECH_2"/>
    <property type="match status" value="1"/>
</dbReference>
<evidence type="ECO:0000256" key="3">
    <source>
        <dbReference type="ARBA" id="ARBA00022801"/>
    </source>
</evidence>
<comment type="catalytic activity">
    <reaction evidence="1">
        <text>3-hydroxy-2-methylpropanoyl-CoA + H2O = 3-hydroxy-2-methylpropanoate + CoA + H(+)</text>
        <dbReference type="Rhea" id="RHEA:20888"/>
        <dbReference type="ChEBI" id="CHEBI:11805"/>
        <dbReference type="ChEBI" id="CHEBI:15377"/>
        <dbReference type="ChEBI" id="CHEBI:15378"/>
        <dbReference type="ChEBI" id="CHEBI:57287"/>
        <dbReference type="ChEBI" id="CHEBI:57340"/>
        <dbReference type="EC" id="3.1.2.4"/>
    </reaction>
</comment>
<dbReference type="NCBIfam" id="NF004127">
    <property type="entry name" value="PRK05617.1"/>
    <property type="match status" value="1"/>
</dbReference>
<dbReference type="InterPro" id="IPR029045">
    <property type="entry name" value="ClpP/crotonase-like_dom_sf"/>
</dbReference>
<dbReference type="CDD" id="cd06558">
    <property type="entry name" value="crotonase-like"/>
    <property type="match status" value="1"/>
</dbReference>
<dbReference type="InterPro" id="IPR032259">
    <property type="entry name" value="HIBYL-CoA-H"/>
</dbReference>
<evidence type="ECO:0000313" key="5">
    <source>
        <dbReference type="EMBL" id="UQN15171.1"/>
    </source>
</evidence>
<sequence length="348" mass="37397">MTASPVLFDQRGHLGLITLNRPRQLNALSFEMLQLIDAQVDAWLADPNIRQLALTGAGERALCAGGDIAESRLALEAGNPQLFYDFLALEYRLDVKLNELPKPYVTLLDGITFGGGIGLSAHASHRIVTERSRLGMPEVRIGFLPDVGGSWRLAEMPGEVGMHVALTAGTFGAGDALAGGFADAFVPSARLGELLAALETEAADEVVARFAEPAPEAELLPQRDWIDVVYRHERVADILAELDALSTAGQAAVGEAAASIRQMSPTSLEVTARLLRDARAEPGLRAAVAREYRVGMHLATAPDFAEGVRARVVDKDNNPQWRPARLEDVDPAEISRMFETDATAALFG</sequence>
<dbReference type="PANTHER" id="PTHR43176:SF3">
    <property type="entry name" value="3-HYDROXYISOBUTYRYL-COA HYDROLASE, MITOCHONDRIAL"/>
    <property type="match status" value="1"/>
</dbReference>
<dbReference type="EMBL" id="CP097160">
    <property type="protein sequence ID" value="UQN15171.1"/>
    <property type="molecule type" value="Genomic_DNA"/>
</dbReference>
<evidence type="ECO:0000259" key="4">
    <source>
        <dbReference type="Pfam" id="PF16113"/>
    </source>
</evidence>
<organism evidence="5">
    <name type="scientific">Gulosibacter sediminis</name>
    <dbReference type="NCBI Taxonomy" id="1729695"/>
    <lineage>
        <taxon>Bacteria</taxon>
        <taxon>Bacillati</taxon>
        <taxon>Actinomycetota</taxon>
        <taxon>Actinomycetes</taxon>
        <taxon>Micrococcales</taxon>
        <taxon>Microbacteriaceae</taxon>
        <taxon>Gulosibacter</taxon>
    </lineage>
</organism>
<dbReference type="PANTHER" id="PTHR43176">
    <property type="entry name" value="3-HYDROXYISOBUTYRYL-COA HYDROLASE-RELATED"/>
    <property type="match status" value="1"/>
</dbReference>
<dbReference type="EC" id="3.1.2.4" evidence="2"/>
<dbReference type="InterPro" id="IPR045004">
    <property type="entry name" value="ECH_dom"/>
</dbReference>
<accession>A0ABY4MXL7</accession>
<reference evidence="5" key="1">
    <citation type="submission" date="2022-05" db="EMBL/GenBank/DDBJ databases">
        <title>Complete genome sequence of toluene-degrading Gulosibacter sediminis strain ACHW.36C.</title>
        <authorList>
            <person name="Wai A.C."/>
            <person name="Lai G.K."/>
            <person name="Griffin S.D."/>
            <person name="Leung F.C."/>
        </authorList>
    </citation>
    <scope>NUCLEOTIDE SEQUENCE [LARGE SCALE GENOMIC DNA]</scope>
    <source>
        <strain evidence="5">ACHW.36C</strain>
    </source>
</reference>
<name>A0ABY4MXL7_9MICO</name>
<gene>
    <name evidence="5" type="ORF">M3M28_01500</name>
</gene>
<feature type="domain" description="Enoyl-CoA hydratase/isomerase" evidence="4">
    <location>
        <begin position="15"/>
        <end position="338"/>
    </location>
</feature>
<dbReference type="Gene3D" id="3.90.226.10">
    <property type="entry name" value="2-enoyl-CoA Hydratase, Chain A, domain 1"/>
    <property type="match status" value="1"/>
</dbReference>
<keyword evidence="3" id="KW-0378">Hydrolase</keyword>
<dbReference type="SUPFAM" id="SSF52096">
    <property type="entry name" value="ClpP/crotonase"/>
    <property type="match status" value="1"/>
</dbReference>
<proteinExistence type="predicted"/>